<dbReference type="InterPro" id="IPR022156">
    <property type="entry name" value="Uncharacterised_YfbK_N"/>
</dbReference>
<dbReference type="SMART" id="SM00327">
    <property type="entry name" value="VWA"/>
    <property type="match status" value="1"/>
</dbReference>
<dbReference type="InterPro" id="IPR002035">
    <property type="entry name" value="VWF_A"/>
</dbReference>
<dbReference type="SUPFAM" id="SSF53300">
    <property type="entry name" value="vWA-like"/>
    <property type="match status" value="1"/>
</dbReference>
<dbReference type="AlphaFoldDB" id="A0A292ZMQ7"/>
<dbReference type="InterPro" id="IPR051266">
    <property type="entry name" value="CLCR"/>
</dbReference>
<reference evidence="2 3" key="2">
    <citation type="journal article" date="2013" name="Environ. Sci. Technol.">
        <title>The 4-tert-butylphenol-utilizing bacterium Sphingobium fuliginis OMI can degrade bisphenols via phenolic ring hydroxylation and meta-cleavage pathway.</title>
        <authorList>
            <person name="Ogata Y."/>
            <person name="Goda S."/>
            <person name="Toyama T."/>
            <person name="Sei K."/>
            <person name="Ike M."/>
        </authorList>
    </citation>
    <scope>NUCLEOTIDE SEQUENCE [LARGE SCALE GENOMIC DNA]</scope>
    <source>
        <strain evidence="2 3">OMI</strain>
    </source>
</reference>
<organism evidence="2 3">
    <name type="scientific">Sphingobium fuliginis (strain ATCC 27551)</name>
    <dbReference type="NCBI Taxonomy" id="336203"/>
    <lineage>
        <taxon>Bacteria</taxon>
        <taxon>Pseudomonadati</taxon>
        <taxon>Pseudomonadota</taxon>
        <taxon>Alphaproteobacteria</taxon>
        <taxon>Sphingomonadales</taxon>
        <taxon>Sphingomonadaceae</taxon>
        <taxon>Sphingobium</taxon>
    </lineage>
</organism>
<dbReference type="EMBL" id="BEWI01000032">
    <property type="protein sequence ID" value="GAY24163.1"/>
    <property type="molecule type" value="Genomic_DNA"/>
</dbReference>
<dbReference type="Gene3D" id="3.40.50.410">
    <property type="entry name" value="von Willebrand factor, type A domain"/>
    <property type="match status" value="1"/>
</dbReference>
<evidence type="ECO:0000313" key="2">
    <source>
        <dbReference type="EMBL" id="GAY24163.1"/>
    </source>
</evidence>
<sequence>MRLPDADRCVPTINNRRSSGAENVHGAAEMTDFRRKGPMLDAGGAARRAIALHPSLASVISSPLFSLYRSSGETCMRAHLAITTLALLPVLALAGCGQAPGGSVSYEAVNDAAPGENGERYDGHPVSPVHQVAAEPVSTFAVDVDTGAYANVRRMLLGGRTVPAEAVRTEEMINYFRYDYPLPDDPSVPFSVTTDIATTPWNPGTRLLRIGLRGYDVARSQRPPANLVFMVDVSGSMQDADKLPLVKQALSTLADALRPDDSISIVTYAGFVETLVEGSHDPAEIKAALDGLAASGSTAGGPALERAYDTARAHFIPGGINRIVMATDGDFNVGLSDRESLEEMVRRNREDGVTLTTLGFGQGNYNDAMMEAVADLGNGNHAYIDSAMEARKVLDEELSSTLFTIARDVKVQVEFNPALVSQYRLIGYENRGLAEQDFADDRVDAGEIGAGHQVTALYEIVPAGEAGWLAPRRYAANRAPVVPAGDGEIATVRLRYKLPEETRSRLIEKPVASALLAEASMPRRDMAFAVAVAAFGQKLRGDRRLGDFGYADIARLAGSQNDYWRQEFVQLARLAGHDADPWLR</sequence>
<protein>
    <submittedName>
        <fullName evidence="2">von Willebrand factor type A domain protein</fullName>
    </submittedName>
</protein>
<dbReference type="Pfam" id="PF12450">
    <property type="entry name" value="vWF_A"/>
    <property type="match status" value="1"/>
</dbReference>
<dbReference type="InterPro" id="IPR021908">
    <property type="entry name" value="YfbK_C"/>
</dbReference>
<proteinExistence type="predicted"/>
<dbReference type="PROSITE" id="PS50234">
    <property type="entry name" value="VWFA"/>
    <property type="match status" value="1"/>
</dbReference>
<dbReference type="Pfam" id="PF12034">
    <property type="entry name" value="YfbK_C"/>
    <property type="match status" value="1"/>
</dbReference>
<dbReference type="PANTHER" id="PTHR10579:SF43">
    <property type="entry name" value="ZINC FINGER (C3HC4-TYPE RING FINGER) FAMILY PROTEIN"/>
    <property type="match status" value="1"/>
</dbReference>
<reference evidence="2 3" key="1">
    <citation type="journal article" date="2013" name="Biodegradation">
        <title>Occurrence of 4-tert-butylphenol (4-t-BP) biodegradation in an aquatic sample caused by the presence of Spirodela polyrrhiza and isolation of a 4-t-BP-utilizing bacterium.</title>
        <authorList>
            <person name="Ogata Y."/>
            <person name="Toyama T."/>
            <person name="Yu N."/>
            <person name="Wang X."/>
            <person name="Sei K."/>
            <person name="Ike M."/>
        </authorList>
    </citation>
    <scope>NUCLEOTIDE SEQUENCE [LARGE SCALE GENOMIC DNA]</scope>
    <source>
        <strain evidence="2 3">OMI</strain>
    </source>
</reference>
<feature type="domain" description="VWFA" evidence="1">
    <location>
        <begin position="226"/>
        <end position="402"/>
    </location>
</feature>
<dbReference type="CDD" id="cd01465">
    <property type="entry name" value="vWA_subgroup"/>
    <property type="match status" value="1"/>
</dbReference>
<dbReference type="Proteomes" id="UP000221538">
    <property type="component" value="Unassembled WGS sequence"/>
</dbReference>
<dbReference type="InterPro" id="IPR036465">
    <property type="entry name" value="vWFA_dom_sf"/>
</dbReference>
<evidence type="ECO:0000313" key="3">
    <source>
        <dbReference type="Proteomes" id="UP000221538"/>
    </source>
</evidence>
<gene>
    <name evidence="2" type="ORF">SFOMI_4743</name>
</gene>
<comment type="caution">
    <text evidence="2">The sequence shown here is derived from an EMBL/GenBank/DDBJ whole genome shotgun (WGS) entry which is preliminary data.</text>
</comment>
<dbReference type="Pfam" id="PF00092">
    <property type="entry name" value="VWA"/>
    <property type="match status" value="1"/>
</dbReference>
<dbReference type="PANTHER" id="PTHR10579">
    <property type="entry name" value="CALCIUM-ACTIVATED CHLORIDE CHANNEL REGULATOR"/>
    <property type="match status" value="1"/>
</dbReference>
<accession>A0A292ZMQ7</accession>
<name>A0A292ZMQ7_SPHSA</name>
<evidence type="ECO:0000259" key="1">
    <source>
        <dbReference type="PROSITE" id="PS50234"/>
    </source>
</evidence>